<organism evidence="1 2">
    <name type="scientific">Cryptolaemus montrouzieri</name>
    <dbReference type="NCBI Taxonomy" id="559131"/>
    <lineage>
        <taxon>Eukaryota</taxon>
        <taxon>Metazoa</taxon>
        <taxon>Ecdysozoa</taxon>
        <taxon>Arthropoda</taxon>
        <taxon>Hexapoda</taxon>
        <taxon>Insecta</taxon>
        <taxon>Pterygota</taxon>
        <taxon>Neoptera</taxon>
        <taxon>Endopterygota</taxon>
        <taxon>Coleoptera</taxon>
        <taxon>Polyphaga</taxon>
        <taxon>Cucujiformia</taxon>
        <taxon>Coccinelloidea</taxon>
        <taxon>Coccinellidae</taxon>
        <taxon>Scymninae</taxon>
        <taxon>Scymnini</taxon>
        <taxon>Cryptolaemus</taxon>
    </lineage>
</organism>
<comment type="caution">
    <text evidence="1">The sequence shown here is derived from an EMBL/GenBank/DDBJ whole genome shotgun (WGS) entry which is preliminary data.</text>
</comment>
<dbReference type="Proteomes" id="UP001516400">
    <property type="component" value="Unassembled WGS sequence"/>
</dbReference>
<accession>A0ABD2NML6</accession>
<proteinExistence type="predicted"/>
<reference evidence="1 2" key="1">
    <citation type="journal article" date="2021" name="BMC Biol.">
        <title>Horizontally acquired antibacterial genes associated with adaptive radiation of ladybird beetles.</title>
        <authorList>
            <person name="Li H.S."/>
            <person name="Tang X.F."/>
            <person name="Huang Y.H."/>
            <person name="Xu Z.Y."/>
            <person name="Chen M.L."/>
            <person name="Du X.Y."/>
            <person name="Qiu B.Y."/>
            <person name="Chen P.T."/>
            <person name="Zhang W."/>
            <person name="Slipinski A."/>
            <person name="Escalona H.E."/>
            <person name="Waterhouse R.M."/>
            <person name="Zwick A."/>
            <person name="Pang H."/>
        </authorList>
    </citation>
    <scope>NUCLEOTIDE SEQUENCE [LARGE SCALE GENOMIC DNA]</scope>
    <source>
        <strain evidence="1">SYSU2018</strain>
    </source>
</reference>
<evidence type="ECO:0000313" key="2">
    <source>
        <dbReference type="Proteomes" id="UP001516400"/>
    </source>
</evidence>
<dbReference type="AlphaFoldDB" id="A0ABD2NML6"/>
<keyword evidence="2" id="KW-1185">Reference proteome</keyword>
<gene>
    <name evidence="1" type="ORF">HHI36_017208</name>
</gene>
<protein>
    <submittedName>
        <fullName evidence="1">Uncharacterized protein</fullName>
    </submittedName>
</protein>
<evidence type="ECO:0000313" key="1">
    <source>
        <dbReference type="EMBL" id="KAL3279702.1"/>
    </source>
</evidence>
<name>A0ABD2NML6_9CUCU</name>
<sequence length="108" mass="12827">MAGFRKPHGKCKGRKPETIFRMHKTLKGDKKDITIEINDKQERTLTEENDIKHRWRESFEEILSIGENQTILKETTEDYYDNSEQERMNIVEVSEGIKKMKNGRAEDR</sequence>
<dbReference type="EMBL" id="JABFTP020000124">
    <property type="protein sequence ID" value="KAL3279702.1"/>
    <property type="molecule type" value="Genomic_DNA"/>
</dbReference>